<dbReference type="Pfam" id="PF05013">
    <property type="entry name" value="FGase"/>
    <property type="match status" value="1"/>
</dbReference>
<name>A0ABU3V9X1_9RHOB</name>
<dbReference type="EMBL" id="JASMWN010000002">
    <property type="protein sequence ID" value="MDU9002971.1"/>
    <property type="molecule type" value="Genomic_DNA"/>
</dbReference>
<dbReference type="Proteomes" id="UP001255416">
    <property type="component" value="Unassembled WGS sequence"/>
</dbReference>
<accession>A0ABU3V9X1</accession>
<dbReference type="PIRSF" id="PIRSF029730">
    <property type="entry name" value="UCP029730"/>
    <property type="match status" value="1"/>
</dbReference>
<dbReference type="SUPFAM" id="SSF53187">
    <property type="entry name" value="Zn-dependent exopeptidases"/>
    <property type="match status" value="1"/>
</dbReference>
<sequence length="260" mass="28131">MPGPDSDQRETAVTVHNRDGRGPVMVVCEHASRVIPARYGDLGLRPELLDSHIAWDSGALPVAQGLSSALDAPLVASDLSRLLFDCNRPPEAPDAIPDHSEIHDIPGNQNLNAAERANRVTTIHDPFRDGLQGVMNRFASPPVMITVHSFTPVYRGQTRDVEIGLICDSDERLARAMMSNAADHTARIVRLNDPYGPQDGVTHTLRTHALPIGAINVMLEIRNDLIRDAAAQTAMVAMLTRWIVAACADLGVAPPLKVST</sequence>
<gene>
    <name evidence="1" type="ORF">QO231_03760</name>
</gene>
<dbReference type="InterPro" id="IPR011227">
    <property type="entry name" value="UCP029730"/>
</dbReference>
<dbReference type="InterPro" id="IPR007709">
    <property type="entry name" value="N-FG_amidohydro"/>
</dbReference>
<dbReference type="Gene3D" id="3.40.630.40">
    <property type="entry name" value="Zn-dependent exopeptidases"/>
    <property type="match status" value="1"/>
</dbReference>
<organism evidence="1 2">
    <name type="scientific">Sedimentitalea todarodis</name>
    <dbReference type="NCBI Taxonomy" id="1631240"/>
    <lineage>
        <taxon>Bacteria</taxon>
        <taxon>Pseudomonadati</taxon>
        <taxon>Pseudomonadota</taxon>
        <taxon>Alphaproteobacteria</taxon>
        <taxon>Rhodobacterales</taxon>
        <taxon>Paracoccaceae</taxon>
        <taxon>Sedimentitalea</taxon>
    </lineage>
</organism>
<comment type="caution">
    <text evidence="1">The sequence shown here is derived from an EMBL/GenBank/DDBJ whole genome shotgun (WGS) entry which is preliminary data.</text>
</comment>
<protein>
    <submittedName>
        <fullName evidence="1">N-formylglutamate amidohydrolase</fullName>
    </submittedName>
</protein>
<reference evidence="2" key="1">
    <citation type="submission" date="2023-05" db="EMBL/GenBank/DDBJ databases">
        <title>Sedimentitalea sp. nov. JM2-8.</title>
        <authorList>
            <person name="Huang J."/>
        </authorList>
    </citation>
    <scope>NUCLEOTIDE SEQUENCE [LARGE SCALE GENOMIC DNA]</scope>
    <source>
        <strain evidence="2">KHS03</strain>
    </source>
</reference>
<keyword evidence="2" id="KW-1185">Reference proteome</keyword>
<evidence type="ECO:0000313" key="2">
    <source>
        <dbReference type="Proteomes" id="UP001255416"/>
    </source>
</evidence>
<dbReference type="RefSeq" id="WP_316773492.1">
    <property type="nucleotide sequence ID" value="NZ_JASMWN010000002.1"/>
</dbReference>
<proteinExistence type="predicted"/>
<evidence type="ECO:0000313" key="1">
    <source>
        <dbReference type="EMBL" id="MDU9002971.1"/>
    </source>
</evidence>